<protein>
    <submittedName>
        <fullName evidence="6">Peptidoglycan DD-metalloendopeptidase family protein</fullName>
    </submittedName>
</protein>
<dbReference type="PANTHER" id="PTHR21666">
    <property type="entry name" value="PEPTIDASE-RELATED"/>
    <property type="match status" value="1"/>
</dbReference>
<dbReference type="Gene3D" id="6.10.250.3150">
    <property type="match status" value="1"/>
</dbReference>
<dbReference type="InterPro" id="IPR057309">
    <property type="entry name" value="PcsB_CC"/>
</dbReference>
<feature type="chain" id="PRO_5027033768" evidence="3">
    <location>
        <begin position="27"/>
        <end position="383"/>
    </location>
</feature>
<dbReference type="Gene3D" id="2.70.70.10">
    <property type="entry name" value="Glucose Permease (Domain IIA)"/>
    <property type="match status" value="1"/>
</dbReference>
<dbReference type="EMBL" id="VULY01000018">
    <property type="protein sequence ID" value="MSR94310.1"/>
    <property type="molecule type" value="Genomic_DNA"/>
</dbReference>
<dbReference type="CDD" id="cd12797">
    <property type="entry name" value="M23_peptidase"/>
    <property type="match status" value="1"/>
</dbReference>
<dbReference type="PANTHER" id="PTHR21666:SF270">
    <property type="entry name" value="MUREIN HYDROLASE ACTIVATOR ENVC"/>
    <property type="match status" value="1"/>
</dbReference>
<keyword evidence="2" id="KW-0175">Coiled coil</keyword>
<keyword evidence="1 3" id="KW-0732">Signal</keyword>
<dbReference type="InterPro" id="IPR050570">
    <property type="entry name" value="Cell_wall_metabolism_enzyme"/>
</dbReference>
<feature type="coiled-coil region" evidence="2">
    <location>
        <begin position="145"/>
        <end position="235"/>
    </location>
</feature>
<evidence type="ECO:0000256" key="3">
    <source>
        <dbReference type="SAM" id="SignalP"/>
    </source>
</evidence>
<feature type="signal peptide" evidence="3">
    <location>
        <begin position="1"/>
        <end position="26"/>
    </location>
</feature>
<dbReference type="InterPro" id="IPR016047">
    <property type="entry name" value="M23ase_b-sheet_dom"/>
</dbReference>
<gene>
    <name evidence="6" type="ORF">FYJ34_08580</name>
</gene>
<feature type="coiled-coil region" evidence="2">
    <location>
        <begin position="29"/>
        <end position="102"/>
    </location>
</feature>
<dbReference type="Pfam" id="PF01551">
    <property type="entry name" value="Peptidase_M23"/>
    <property type="match status" value="1"/>
</dbReference>
<evidence type="ECO:0000259" key="5">
    <source>
        <dbReference type="Pfam" id="PF24568"/>
    </source>
</evidence>
<feature type="domain" description="M23ase beta-sheet core" evidence="4">
    <location>
        <begin position="284"/>
        <end position="378"/>
    </location>
</feature>
<dbReference type="Proteomes" id="UP000434409">
    <property type="component" value="Unassembled WGS sequence"/>
</dbReference>
<evidence type="ECO:0000256" key="1">
    <source>
        <dbReference type="ARBA" id="ARBA00022729"/>
    </source>
</evidence>
<evidence type="ECO:0000256" key="2">
    <source>
        <dbReference type="SAM" id="Coils"/>
    </source>
</evidence>
<reference evidence="6 7" key="1">
    <citation type="submission" date="2019-08" db="EMBL/GenBank/DDBJ databases">
        <title>In-depth cultivation of the pig gut microbiome towards novel bacterial diversity and tailored functional studies.</title>
        <authorList>
            <person name="Wylensek D."/>
            <person name="Hitch T.C.A."/>
            <person name="Clavel T."/>
        </authorList>
    </citation>
    <scope>NUCLEOTIDE SEQUENCE [LARGE SCALE GENOMIC DNA]</scope>
    <source>
        <strain evidence="6 7">68-1-5</strain>
    </source>
</reference>
<accession>A0A6N7V2E2</accession>
<comment type="caution">
    <text evidence="6">The sequence shown here is derived from an EMBL/GenBank/DDBJ whole genome shotgun (WGS) entry which is preliminary data.</text>
</comment>
<evidence type="ECO:0000259" key="4">
    <source>
        <dbReference type="Pfam" id="PF01551"/>
    </source>
</evidence>
<keyword evidence="7" id="KW-1185">Reference proteome</keyword>
<proteinExistence type="predicted"/>
<dbReference type="SUPFAM" id="SSF51261">
    <property type="entry name" value="Duplicated hybrid motif"/>
    <property type="match status" value="1"/>
</dbReference>
<dbReference type="InterPro" id="IPR011055">
    <property type="entry name" value="Dup_hybrid_motif"/>
</dbReference>
<evidence type="ECO:0000313" key="6">
    <source>
        <dbReference type="EMBL" id="MSR94310.1"/>
    </source>
</evidence>
<feature type="domain" description="Peptidoglycan hydrolase PcsB coiled-coil" evidence="5">
    <location>
        <begin position="94"/>
        <end position="157"/>
    </location>
</feature>
<sequence length="383" mass="41663">MMQVRKRLCGLLALVLCVGLVLPVHATSIDDAKQKAQELENKKQTAEGEKAALTQQLTEIVKKMQDTESKISEKEDEINKKAAELIDAKNDENDQYESMKKRIRYMYENGNTQFIEILCKSKNISDFLNNAEYISTISQYDRDMLTEFQDIVKSVEKQEKDLQAQYAELEKLQKDLESNKNTLSTLVANKEVEISSLDGELGDAKAKIAELEAAAAEAQRKREEMAAAAAAASKATAASSPVMVSQVSANVSGSGTFSHPCPGYTCVSSDYGYRVQPLPGATARHDGVDFAAPTGTPVYAAEAGTVTHVGWFGTGGQAVIINHGNGMVTWYLHLSAFSVSQGQRVSRGENVGYVGTTGNSTGPHLHFQVNVNGTPVSPWNFIK</sequence>
<dbReference type="Pfam" id="PF24568">
    <property type="entry name" value="CC_PcsB"/>
    <property type="match status" value="1"/>
</dbReference>
<name>A0A6N7V2E2_9FIRM</name>
<dbReference type="AlphaFoldDB" id="A0A6N7V2E2"/>
<dbReference type="RefSeq" id="WP_154477882.1">
    <property type="nucleotide sequence ID" value="NZ_VULY01000018.1"/>
</dbReference>
<organism evidence="6 7">
    <name type="scientific">Suipraeoptans intestinalis</name>
    <dbReference type="NCBI Taxonomy" id="2606628"/>
    <lineage>
        <taxon>Bacteria</taxon>
        <taxon>Bacillati</taxon>
        <taxon>Bacillota</taxon>
        <taxon>Clostridia</taxon>
        <taxon>Lachnospirales</taxon>
        <taxon>Lachnospiraceae</taxon>
        <taxon>Suipraeoptans</taxon>
    </lineage>
</organism>
<evidence type="ECO:0000313" key="7">
    <source>
        <dbReference type="Proteomes" id="UP000434409"/>
    </source>
</evidence>
<dbReference type="GO" id="GO:0004222">
    <property type="term" value="F:metalloendopeptidase activity"/>
    <property type="evidence" value="ECO:0007669"/>
    <property type="project" value="TreeGrafter"/>
</dbReference>